<dbReference type="SUPFAM" id="SSF103481">
    <property type="entry name" value="Multidrug resistance efflux transporter EmrE"/>
    <property type="match status" value="2"/>
</dbReference>
<sequence length="301" mass="31112">MTTTSPVWLWAAFTVAAAGGQTLRNALQRELTDELGAAGATFVRFLFGCPFAILLLAAACAYEQTPPVWPNARAFALVAAASLAQIGATALMLVSMRERSFVIVTALTKTEAMQIVVFGLVFLGEAVTPTLALAVTAATCGVLALSLPGAAARRASFRPVAFGLASAATFGVSALLYHDGLMALGSASYAVAAASALALALCLQTALILAYLQLFDRAGLAAIAAQWRASLSAGFIGAAASLFWFLAFTLETAPRVRTLALVEVLFAEAASRRLFAQRAEPREWLAIALIVAGVAAALNGG</sequence>
<proteinExistence type="predicted"/>
<evidence type="ECO:0000313" key="2">
    <source>
        <dbReference type="EMBL" id="ATQ70091.1"/>
    </source>
</evidence>
<evidence type="ECO:0000256" key="1">
    <source>
        <dbReference type="SAM" id="Phobius"/>
    </source>
</evidence>
<feature type="transmembrane region" description="Helical" evidence="1">
    <location>
        <begin position="189"/>
        <end position="215"/>
    </location>
</feature>
<feature type="transmembrane region" description="Helical" evidence="1">
    <location>
        <begin position="115"/>
        <end position="145"/>
    </location>
</feature>
<feature type="transmembrane region" description="Helical" evidence="1">
    <location>
        <begin position="227"/>
        <end position="247"/>
    </location>
</feature>
<dbReference type="Proteomes" id="UP000230709">
    <property type="component" value="Chromosome"/>
</dbReference>
<dbReference type="AlphaFoldDB" id="A0A2D2D4Y5"/>
<reference evidence="3" key="1">
    <citation type="submission" date="2017-10" db="EMBL/GenBank/DDBJ databases">
        <title>Completed PacBio SMRT sequence of Methylosinus trichosporium OB3b reveals presence of a third large plasmid.</title>
        <authorList>
            <person name="Charles T.C."/>
            <person name="Lynch M.D.J."/>
            <person name="Heil J.R."/>
            <person name="Cheng J."/>
        </authorList>
    </citation>
    <scope>NUCLEOTIDE SEQUENCE [LARGE SCALE GENOMIC DNA]</scope>
    <source>
        <strain evidence="3">OB3b</strain>
    </source>
</reference>
<feature type="transmembrane region" description="Helical" evidence="1">
    <location>
        <begin position="74"/>
        <end position="95"/>
    </location>
</feature>
<protein>
    <submittedName>
        <fullName evidence="2">Uncharacterized protein</fullName>
    </submittedName>
</protein>
<dbReference type="EMBL" id="CP023737">
    <property type="protein sequence ID" value="ATQ70091.1"/>
    <property type="molecule type" value="Genomic_DNA"/>
</dbReference>
<organism evidence="2 3">
    <name type="scientific">Methylosinus trichosporium (strain ATCC 35070 / NCIMB 11131 / UNIQEM 75 / OB3b)</name>
    <dbReference type="NCBI Taxonomy" id="595536"/>
    <lineage>
        <taxon>Bacteria</taxon>
        <taxon>Pseudomonadati</taxon>
        <taxon>Pseudomonadota</taxon>
        <taxon>Alphaproteobacteria</taxon>
        <taxon>Hyphomicrobiales</taxon>
        <taxon>Methylocystaceae</taxon>
        <taxon>Methylosinus</taxon>
    </lineage>
</organism>
<keyword evidence="3" id="KW-1185">Reference proteome</keyword>
<name>A0A2D2D4Y5_METT3</name>
<feature type="transmembrane region" description="Helical" evidence="1">
    <location>
        <begin position="42"/>
        <end position="62"/>
    </location>
</feature>
<evidence type="ECO:0000313" key="3">
    <source>
        <dbReference type="Proteomes" id="UP000230709"/>
    </source>
</evidence>
<keyword evidence="1" id="KW-1133">Transmembrane helix</keyword>
<feature type="transmembrane region" description="Helical" evidence="1">
    <location>
        <begin position="157"/>
        <end position="177"/>
    </location>
</feature>
<keyword evidence="1" id="KW-0812">Transmembrane</keyword>
<gene>
    <name evidence="2" type="ORF">CQW49_21025</name>
</gene>
<dbReference type="RefSeq" id="WP_003614802.1">
    <property type="nucleotide sequence ID" value="NZ_ADVE02000001.1"/>
</dbReference>
<dbReference type="KEGG" id="mtw:CQW49_21025"/>
<accession>A0A2D2D4Y5</accession>
<keyword evidence="1" id="KW-0472">Membrane</keyword>
<dbReference type="STRING" id="595536.GCA_000178815_00993"/>
<dbReference type="InterPro" id="IPR037185">
    <property type="entry name" value="EmrE-like"/>
</dbReference>